<dbReference type="Gene3D" id="2.30.30.140">
    <property type="match status" value="1"/>
</dbReference>
<feature type="domain" description="PWWP" evidence="2">
    <location>
        <begin position="90"/>
        <end position="151"/>
    </location>
</feature>
<dbReference type="InterPro" id="IPR000313">
    <property type="entry name" value="PWWP_dom"/>
</dbReference>
<dbReference type="InterPro" id="IPR052657">
    <property type="entry name" value="PDP_family_Arabidopsis"/>
</dbReference>
<dbReference type="EMBL" id="VAHF01000001">
    <property type="protein sequence ID" value="TXG71751.1"/>
    <property type="molecule type" value="Genomic_DNA"/>
</dbReference>
<accession>A0A5C7IR26</accession>
<gene>
    <name evidence="3" type="ORF">EZV62_000330</name>
</gene>
<evidence type="ECO:0000259" key="2">
    <source>
        <dbReference type="PROSITE" id="PS50812"/>
    </source>
</evidence>
<evidence type="ECO:0000313" key="3">
    <source>
        <dbReference type="EMBL" id="TXG71751.1"/>
    </source>
</evidence>
<dbReference type="PANTHER" id="PTHR10688:SF5">
    <property type="entry name" value="PWWP DOMAIN-CONTAINING PROTEIN 1-RELATED"/>
    <property type="match status" value="1"/>
</dbReference>
<reference evidence="4" key="1">
    <citation type="journal article" date="2019" name="Gigascience">
        <title>De novo genome assembly of the endangered Acer yangbiense, a plant species with extremely small populations endemic to Yunnan Province, China.</title>
        <authorList>
            <person name="Yang J."/>
            <person name="Wariss H.M."/>
            <person name="Tao L."/>
            <person name="Zhang R."/>
            <person name="Yun Q."/>
            <person name="Hollingsworth P."/>
            <person name="Dao Z."/>
            <person name="Luo G."/>
            <person name="Guo H."/>
            <person name="Ma Y."/>
            <person name="Sun W."/>
        </authorList>
    </citation>
    <scope>NUCLEOTIDE SEQUENCE [LARGE SCALE GENOMIC DNA]</scope>
    <source>
        <strain evidence="4">cv. Malutang</strain>
    </source>
</reference>
<protein>
    <recommendedName>
        <fullName evidence="2">PWWP domain-containing protein</fullName>
    </recommendedName>
</protein>
<comment type="caution">
    <text evidence="3">The sequence shown here is derived from an EMBL/GenBank/DDBJ whole genome shotgun (WGS) entry which is preliminary data.</text>
</comment>
<evidence type="ECO:0000313" key="4">
    <source>
        <dbReference type="Proteomes" id="UP000323000"/>
    </source>
</evidence>
<proteinExistence type="predicted"/>
<feature type="compositionally biased region" description="Polar residues" evidence="1">
    <location>
        <begin position="577"/>
        <end position="586"/>
    </location>
</feature>
<dbReference type="PANTHER" id="PTHR10688">
    <property type="entry name" value="PWWP DOMAIN-CONTAINING PROTEIN"/>
    <property type="match status" value="1"/>
</dbReference>
<organism evidence="3 4">
    <name type="scientific">Acer yangbiense</name>
    <dbReference type="NCBI Taxonomy" id="1000413"/>
    <lineage>
        <taxon>Eukaryota</taxon>
        <taxon>Viridiplantae</taxon>
        <taxon>Streptophyta</taxon>
        <taxon>Embryophyta</taxon>
        <taxon>Tracheophyta</taxon>
        <taxon>Spermatophyta</taxon>
        <taxon>Magnoliopsida</taxon>
        <taxon>eudicotyledons</taxon>
        <taxon>Gunneridae</taxon>
        <taxon>Pentapetalae</taxon>
        <taxon>rosids</taxon>
        <taxon>malvids</taxon>
        <taxon>Sapindales</taxon>
        <taxon>Sapindaceae</taxon>
        <taxon>Hippocastanoideae</taxon>
        <taxon>Acereae</taxon>
        <taxon>Acer</taxon>
    </lineage>
</organism>
<name>A0A5C7IR26_9ROSI</name>
<dbReference type="CDD" id="cd05162">
    <property type="entry name" value="PWWP"/>
    <property type="match status" value="1"/>
</dbReference>
<sequence>MELSFEETRFISNKVCDVNYSGEGGGDTSKFGGSRVYSSGINCGEQIDCVTEAANMVYYMRNEKLTKGGREMIDDCEKKAMKRFGYRFEVGDLVWGKVRSYPWWPGQIFNEAFALPCARNGKREGRVLVAFFGDNTYEWFDPIELIPFDINYVEKSKQTNDREFVNAVEDAEGEACRRAALGLLCHCRNSSSFRATGVNGFVEVNVCGYQPGGLYSVKQIKSCRDGFKPVEMLSLLQELASTQYSNMKRSISSIQNMAVVLAYRKAVFEEVDETYALPFRVQPICSTNSASSDGLLTPKGSFFCFPNHKKSALSAGDHVMQRRGPPACIITEFPVGNISTTPGPGHSGKEATTLEKKSVPEKISSIKAIVNKAANRVENCDVSQGFKQSQPRYSKVAKTSHHLKNVKVVGRTAPPSDAVLHGRVLVKSGDNSAEKPAVPKCLVEELQFQDALMVVSKKKRKKPVGPEYPHNRLKIAKKESSNGTPNSVSCNLVATEQMADRRSTSSKKIWLVGSLFALAVNPSHGELHNIPLYVLQFFLQYRSTEYENYLVLPSEEETELLEVPTAKSPAFDVDAKSPNNWTAQDLPSSSKPPKKRLKIHDYANVGPNNTSDCGKGASTEELKRLKNLKALAAEEKAGDGKLVKKSLGRNERKTNVTVMKKLTKYPSKRPNSPTMATEPTMILMQFHSRSAMPSVSELKARFARFGQIHSAPRVFWKSSKCQVVFKYESDAKAAYSYAVESKSLFGSVKVEYFLQALEVPSPQLSKPCKELAGKSLDEISPFKPMITGDSAKQRFMARQHQLLHPKSCRKNQPRNELDSTVVVHGRNSSSCAAININAKTSPPLPLPPEKIDISAQMLSLLKRCSDIVADLKSSQGCMPINL</sequence>
<dbReference type="Proteomes" id="UP000323000">
    <property type="component" value="Chromosome 1"/>
</dbReference>
<dbReference type="PROSITE" id="PS50812">
    <property type="entry name" value="PWWP"/>
    <property type="match status" value="1"/>
</dbReference>
<dbReference type="SMART" id="SM00293">
    <property type="entry name" value="PWWP"/>
    <property type="match status" value="1"/>
</dbReference>
<evidence type="ECO:0000256" key="1">
    <source>
        <dbReference type="SAM" id="MobiDB-lite"/>
    </source>
</evidence>
<dbReference type="AlphaFoldDB" id="A0A5C7IR26"/>
<keyword evidence="4" id="KW-1185">Reference proteome</keyword>
<dbReference type="SUPFAM" id="SSF63748">
    <property type="entry name" value="Tudor/PWWP/MBT"/>
    <property type="match status" value="1"/>
</dbReference>
<dbReference type="OrthoDB" id="62853at2759"/>
<feature type="region of interest" description="Disordered" evidence="1">
    <location>
        <begin position="571"/>
        <end position="596"/>
    </location>
</feature>
<dbReference type="Pfam" id="PF00855">
    <property type="entry name" value="PWWP"/>
    <property type="match status" value="1"/>
</dbReference>